<reference evidence="2" key="1">
    <citation type="submission" date="2019-02" db="EMBL/GenBank/DDBJ databases">
        <title>Halonotius sp. a new haloarchaeum isolated from saline soil.</title>
        <authorList>
            <person name="Duran-Viseras A."/>
            <person name="Sanchez-Porro C."/>
            <person name="Ventosa A."/>
        </authorList>
    </citation>
    <scope>NUCLEOTIDE SEQUENCE</scope>
    <source>
        <strain evidence="2">F15B</strain>
    </source>
</reference>
<protein>
    <submittedName>
        <fullName evidence="2">Uncharacterized protein</fullName>
    </submittedName>
</protein>
<evidence type="ECO:0000313" key="2">
    <source>
        <dbReference type="EMBL" id="TQQ79845.1"/>
    </source>
</evidence>
<feature type="transmembrane region" description="Helical" evidence="1">
    <location>
        <begin position="41"/>
        <end position="62"/>
    </location>
</feature>
<feature type="transmembrane region" description="Helical" evidence="1">
    <location>
        <begin position="74"/>
        <end position="98"/>
    </location>
</feature>
<dbReference type="Proteomes" id="UP000705823">
    <property type="component" value="Unassembled WGS sequence"/>
</dbReference>
<dbReference type="EMBL" id="RKLU01000004">
    <property type="protein sequence ID" value="TQQ79845.1"/>
    <property type="molecule type" value="Genomic_DNA"/>
</dbReference>
<dbReference type="RefSeq" id="WP_142980037.1">
    <property type="nucleotide sequence ID" value="NZ_RKLU01000004.1"/>
</dbReference>
<name>A0A8J8PAU8_9EURY</name>
<dbReference type="InterPro" id="IPR058349">
    <property type="entry name" value="DUF8036"/>
</dbReference>
<gene>
    <name evidence="2" type="ORF">EGH24_10170</name>
</gene>
<feature type="transmembrane region" description="Helical" evidence="1">
    <location>
        <begin position="6"/>
        <end position="29"/>
    </location>
</feature>
<accession>A0A8J8PAU8</accession>
<sequence length="99" mass="10838">MVMGVPTAAAMAVTGVNSVLLAVLVVVWVRNYRQFRTPMVLGLLGFSSVLLIENLIAIYFFSSSMRSLYSMDPLAGQVVFGMRLLELVAISFLSYATLK</sequence>
<comment type="caution">
    <text evidence="2">The sequence shown here is derived from an EMBL/GenBank/DDBJ whole genome shotgun (WGS) entry which is preliminary data.</text>
</comment>
<evidence type="ECO:0000313" key="3">
    <source>
        <dbReference type="Proteomes" id="UP000705823"/>
    </source>
</evidence>
<keyword evidence="1" id="KW-0472">Membrane</keyword>
<keyword evidence="1" id="KW-0812">Transmembrane</keyword>
<keyword evidence="1" id="KW-1133">Transmembrane helix</keyword>
<dbReference type="Pfam" id="PF26119">
    <property type="entry name" value="DUF8036"/>
    <property type="match status" value="1"/>
</dbReference>
<evidence type="ECO:0000256" key="1">
    <source>
        <dbReference type="SAM" id="Phobius"/>
    </source>
</evidence>
<proteinExistence type="predicted"/>
<organism evidence="2 3">
    <name type="scientific">Halonotius terrestris</name>
    <dbReference type="NCBI Taxonomy" id="2487750"/>
    <lineage>
        <taxon>Archaea</taxon>
        <taxon>Methanobacteriati</taxon>
        <taxon>Methanobacteriota</taxon>
        <taxon>Stenosarchaea group</taxon>
        <taxon>Halobacteria</taxon>
        <taxon>Halobacteriales</taxon>
        <taxon>Haloferacaceae</taxon>
        <taxon>Halonotius</taxon>
    </lineage>
</organism>
<keyword evidence="3" id="KW-1185">Reference proteome</keyword>
<dbReference type="AlphaFoldDB" id="A0A8J8PAU8"/>